<reference evidence="1 2" key="1">
    <citation type="journal article" date="2021" name="Front. Microbiol.">
        <title>Comprehensive Comparative Genomics and Phenotyping of Methylobacterium Species.</title>
        <authorList>
            <person name="Alessa O."/>
            <person name="Ogura Y."/>
            <person name="Fujitani Y."/>
            <person name="Takami H."/>
            <person name="Hayashi T."/>
            <person name="Sahin N."/>
            <person name="Tani A."/>
        </authorList>
    </citation>
    <scope>NUCLEOTIDE SEQUENCE [LARGE SCALE GENOMIC DNA]</scope>
    <source>
        <strain evidence="1 2">DSM 23679</strain>
    </source>
</reference>
<dbReference type="RefSeq" id="WP_147754176.1">
    <property type="nucleotide sequence ID" value="NZ_BPQG01000138.1"/>
</dbReference>
<evidence type="ECO:0000313" key="2">
    <source>
        <dbReference type="Proteomes" id="UP001055117"/>
    </source>
</evidence>
<sequence>MRDLSPEDAQAVDRLAFHLLREAYCDLAGVMMRANAEAARTVLGTIEQRLTDTLGRFHSETAEGAASTAIVIAVGDRIGDVMDEAQNRTGAGASALRRAADPRS</sequence>
<evidence type="ECO:0000313" key="1">
    <source>
        <dbReference type="EMBL" id="GJD47258.1"/>
    </source>
</evidence>
<organism evidence="1 2">
    <name type="scientific">Methylobacterium cerastii</name>
    <dbReference type="NCBI Taxonomy" id="932741"/>
    <lineage>
        <taxon>Bacteria</taxon>
        <taxon>Pseudomonadati</taxon>
        <taxon>Pseudomonadota</taxon>
        <taxon>Alphaproteobacteria</taxon>
        <taxon>Hyphomicrobiales</taxon>
        <taxon>Methylobacteriaceae</taxon>
        <taxon>Methylobacterium</taxon>
    </lineage>
</organism>
<comment type="caution">
    <text evidence="1">The sequence shown here is derived from an EMBL/GenBank/DDBJ whole genome shotgun (WGS) entry which is preliminary data.</text>
</comment>
<protein>
    <recommendedName>
        <fullName evidence="3">PhoU domain-containing protein</fullName>
    </recommendedName>
</protein>
<dbReference type="EMBL" id="BPQG01000138">
    <property type="protein sequence ID" value="GJD47258.1"/>
    <property type="molecule type" value="Genomic_DNA"/>
</dbReference>
<keyword evidence="2" id="KW-1185">Reference proteome</keyword>
<evidence type="ECO:0008006" key="3">
    <source>
        <dbReference type="Google" id="ProtNLM"/>
    </source>
</evidence>
<dbReference type="Proteomes" id="UP001055117">
    <property type="component" value="Unassembled WGS sequence"/>
</dbReference>
<accession>A0ABQ4QPP0</accession>
<gene>
    <name evidence="1" type="ORF">AFCDBAGC_5151</name>
</gene>
<proteinExistence type="predicted"/>
<name>A0ABQ4QPP0_9HYPH</name>